<proteinExistence type="predicted"/>
<evidence type="ECO:0000313" key="1">
    <source>
        <dbReference type="EMBL" id="KAF5670577.1"/>
    </source>
</evidence>
<name>A0A8H5WPI0_FUSHE</name>
<comment type="caution">
    <text evidence="1">The sequence shown here is derived from an EMBL/GenBank/DDBJ whole genome shotgun (WGS) entry which is preliminary data.</text>
</comment>
<dbReference type="EMBL" id="JAAGWQ010000075">
    <property type="protein sequence ID" value="KAF5670577.1"/>
    <property type="molecule type" value="Genomic_DNA"/>
</dbReference>
<evidence type="ECO:0000313" key="2">
    <source>
        <dbReference type="Proteomes" id="UP000567885"/>
    </source>
</evidence>
<accession>A0A8H5WPI0</accession>
<keyword evidence="2" id="KW-1185">Reference proteome</keyword>
<dbReference type="OrthoDB" id="4703408at2759"/>
<dbReference type="Proteomes" id="UP000567885">
    <property type="component" value="Unassembled WGS sequence"/>
</dbReference>
<organism evidence="1 2">
    <name type="scientific">Fusarium heterosporum</name>
    <dbReference type="NCBI Taxonomy" id="42747"/>
    <lineage>
        <taxon>Eukaryota</taxon>
        <taxon>Fungi</taxon>
        <taxon>Dikarya</taxon>
        <taxon>Ascomycota</taxon>
        <taxon>Pezizomycotina</taxon>
        <taxon>Sordariomycetes</taxon>
        <taxon>Hypocreomycetidae</taxon>
        <taxon>Hypocreales</taxon>
        <taxon>Nectriaceae</taxon>
        <taxon>Fusarium</taxon>
        <taxon>Fusarium heterosporum species complex</taxon>
    </lineage>
</organism>
<dbReference type="AlphaFoldDB" id="A0A8H5WPI0"/>
<gene>
    <name evidence="1" type="ORF">FHETE_4484</name>
</gene>
<protein>
    <submittedName>
        <fullName evidence="1">Uncharacterized protein</fullName>
    </submittedName>
</protein>
<reference evidence="1 2" key="1">
    <citation type="submission" date="2020-05" db="EMBL/GenBank/DDBJ databases">
        <title>Identification and distribution of gene clusters putatively required for synthesis of sphingolipid metabolism inhibitors in phylogenetically diverse species of the filamentous fungus Fusarium.</title>
        <authorList>
            <person name="Kim H.-S."/>
            <person name="Busman M."/>
            <person name="Brown D.W."/>
            <person name="Divon H."/>
            <person name="Uhlig S."/>
            <person name="Proctor R.H."/>
        </authorList>
    </citation>
    <scope>NUCLEOTIDE SEQUENCE [LARGE SCALE GENOMIC DNA]</scope>
    <source>
        <strain evidence="1 2">NRRL 20693</strain>
    </source>
</reference>
<sequence length="201" mass="22948">MCYRVVTHTMRCDVRPVISDGENRYIDPFAEPISCACFDEHSVRPWLQCDTHGCCMKYSKMEWCPEVHSCNDVIELHRYGQARRQTQNIWGPAIGSMWNLPMRPIQPESWQYIQSLEDCLFMGSVPYMTVSSPILNTAVANLVGAGRLILSNKATLDDLQNSIDARKAMHDASHGEACERVLNEWECIDLTENECRYAPIS</sequence>